<accession>A0A2W2H1U1</accession>
<evidence type="ECO:0000313" key="1">
    <source>
        <dbReference type="EMBL" id="PZG56016.1"/>
    </source>
</evidence>
<dbReference type="Proteomes" id="UP000248544">
    <property type="component" value="Unassembled WGS sequence"/>
</dbReference>
<name>A0A2W2H1U1_9ACTN</name>
<dbReference type="InterPro" id="IPR011051">
    <property type="entry name" value="RmlC_Cupin_sf"/>
</dbReference>
<sequence>MSGKYGNLFVTHFQECGDDMVYEGEPAGQRLPPNLDEPLAAMRSADVAQATTYITTSWVKEIDHEVEWVREHEHVYDEILMFVGNDPNNPDDLGGEVYMTIEGERHVLTTTSSVFIPAGTKHCPLGFYKVERPFRFFAVALSGTGRYMP</sequence>
<organism evidence="1 2">
    <name type="scientific">Spongiactinospora gelatinilytica</name>
    <dbReference type="NCBI Taxonomy" id="2666298"/>
    <lineage>
        <taxon>Bacteria</taxon>
        <taxon>Bacillati</taxon>
        <taxon>Actinomycetota</taxon>
        <taxon>Actinomycetes</taxon>
        <taxon>Streptosporangiales</taxon>
        <taxon>Streptosporangiaceae</taxon>
        <taxon>Spongiactinospora</taxon>
    </lineage>
</organism>
<keyword evidence="2" id="KW-1185">Reference proteome</keyword>
<protein>
    <submittedName>
        <fullName evidence="1">Uncharacterized protein</fullName>
    </submittedName>
</protein>
<proteinExistence type="predicted"/>
<dbReference type="InterPro" id="IPR014710">
    <property type="entry name" value="RmlC-like_jellyroll"/>
</dbReference>
<dbReference type="RefSeq" id="WP_111165367.1">
    <property type="nucleotide sequence ID" value="NZ_POUA01000009.1"/>
</dbReference>
<evidence type="ECO:0000313" key="2">
    <source>
        <dbReference type="Proteomes" id="UP000248544"/>
    </source>
</evidence>
<dbReference type="AlphaFoldDB" id="A0A2W2H1U1"/>
<dbReference type="Gene3D" id="2.60.120.10">
    <property type="entry name" value="Jelly Rolls"/>
    <property type="match status" value="1"/>
</dbReference>
<comment type="caution">
    <text evidence="1">The sequence shown here is derived from an EMBL/GenBank/DDBJ whole genome shotgun (WGS) entry which is preliminary data.</text>
</comment>
<dbReference type="EMBL" id="POUA01000009">
    <property type="protein sequence ID" value="PZG56016.1"/>
    <property type="molecule type" value="Genomic_DNA"/>
</dbReference>
<dbReference type="SUPFAM" id="SSF51182">
    <property type="entry name" value="RmlC-like cupins"/>
    <property type="match status" value="1"/>
</dbReference>
<reference evidence="1 2" key="1">
    <citation type="submission" date="2018-01" db="EMBL/GenBank/DDBJ databases">
        <title>Draft genome sequence of Sphaerisporangium sp. 7K107.</title>
        <authorList>
            <person name="Sahin N."/>
            <person name="Saygin H."/>
            <person name="Ay H."/>
        </authorList>
    </citation>
    <scope>NUCLEOTIDE SEQUENCE [LARGE SCALE GENOMIC DNA]</scope>
    <source>
        <strain evidence="1 2">7K107</strain>
    </source>
</reference>
<gene>
    <name evidence="1" type="ORF">C1I98_02260</name>
</gene>